<evidence type="ECO:0000256" key="1">
    <source>
        <dbReference type="ARBA" id="ARBA00023002"/>
    </source>
</evidence>
<name>A0AAD8LZU9_9APIA</name>
<gene>
    <name evidence="3" type="ORF">POM88_048682</name>
</gene>
<keyword evidence="2" id="KW-0520">NAD</keyword>
<protein>
    <submittedName>
        <fullName evidence="3">Uncharacterized protein</fullName>
    </submittedName>
</protein>
<keyword evidence="1" id="KW-0560">Oxidoreductase</keyword>
<accession>A0AAD8LZU9</accession>
<dbReference type="EMBL" id="JAUIZM010000011">
    <property type="protein sequence ID" value="KAK1355426.1"/>
    <property type="molecule type" value="Genomic_DNA"/>
</dbReference>
<evidence type="ECO:0000256" key="2">
    <source>
        <dbReference type="ARBA" id="ARBA00023027"/>
    </source>
</evidence>
<dbReference type="Gene3D" id="3.40.30.10">
    <property type="entry name" value="Glutaredoxin"/>
    <property type="match status" value="1"/>
</dbReference>
<dbReference type="PANTHER" id="PTHR13871:SF96">
    <property type="entry name" value="THIOREDOXIN DOMAIN-CONTAINING PROTEIN"/>
    <property type="match status" value="1"/>
</dbReference>
<dbReference type="PANTHER" id="PTHR13871">
    <property type="entry name" value="THIOREDOXIN"/>
    <property type="match status" value="1"/>
</dbReference>
<sequence>MSLRRLIGRRGVVRFGTNNYKYNSNNNNNNSINNYYNDNPIARSTHSFHSFSSFGSQTNVGGLVHKSTVNPRSMCYQSIKNPESCNSEEGRVIQIGDCIDLSKLLFTQDRGYLVRCHDHQVVTADHLVGKLVVIYFVSLHCYFDSEDRNLTKSLADAYNGLKSKNCFEVVLVVVDDVGTSDGGFEDPSLQEKFKDIVSGCPSWLAIPFSDVTSRMRLKRKFGIFHRLFDAEVFHIDSTGRLLDSSFLEDLIQIFGSVAYPFEHERATVLNYQDKVASGLFSLKALLGSSERDFVISNEGDEVPITTLENKKRWVPGSIL</sequence>
<dbReference type="Proteomes" id="UP001237642">
    <property type="component" value="Unassembled WGS sequence"/>
</dbReference>
<keyword evidence="4" id="KW-1185">Reference proteome</keyword>
<comment type="caution">
    <text evidence="3">The sequence shown here is derived from an EMBL/GenBank/DDBJ whole genome shotgun (WGS) entry which is preliminary data.</text>
</comment>
<evidence type="ECO:0000313" key="4">
    <source>
        <dbReference type="Proteomes" id="UP001237642"/>
    </source>
</evidence>
<dbReference type="GO" id="GO:0016491">
    <property type="term" value="F:oxidoreductase activity"/>
    <property type="evidence" value="ECO:0007669"/>
    <property type="project" value="UniProtKB-KW"/>
</dbReference>
<organism evidence="3 4">
    <name type="scientific">Heracleum sosnowskyi</name>
    <dbReference type="NCBI Taxonomy" id="360622"/>
    <lineage>
        <taxon>Eukaryota</taxon>
        <taxon>Viridiplantae</taxon>
        <taxon>Streptophyta</taxon>
        <taxon>Embryophyta</taxon>
        <taxon>Tracheophyta</taxon>
        <taxon>Spermatophyta</taxon>
        <taxon>Magnoliopsida</taxon>
        <taxon>eudicotyledons</taxon>
        <taxon>Gunneridae</taxon>
        <taxon>Pentapetalae</taxon>
        <taxon>asterids</taxon>
        <taxon>campanulids</taxon>
        <taxon>Apiales</taxon>
        <taxon>Apiaceae</taxon>
        <taxon>Apioideae</taxon>
        <taxon>apioid superclade</taxon>
        <taxon>Tordylieae</taxon>
        <taxon>Tordyliinae</taxon>
        <taxon>Heracleum</taxon>
    </lineage>
</organism>
<dbReference type="InterPro" id="IPR052259">
    <property type="entry name" value="Nucleoredoxin-like"/>
</dbReference>
<reference evidence="3" key="2">
    <citation type="submission" date="2023-05" db="EMBL/GenBank/DDBJ databases">
        <authorList>
            <person name="Schelkunov M.I."/>
        </authorList>
    </citation>
    <scope>NUCLEOTIDE SEQUENCE</scope>
    <source>
        <strain evidence="3">Hsosn_3</strain>
        <tissue evidence="3">Leaf</tissue>
    </source>
</reference>
<dbReference type="AlphaFoldDB" id="A0AAD8LZU9"/>
<proteinExistence type="predicted"/>
<reference evidence="3" key="1">
    <citation type="submission" date="2023-02" db="EMBL/GenBank/DDBJ databases">
        <title>Genome of toxic invasive species Heracleum sosnowskyi carries increased number of genes despite the absence of recent whole-genome duplications.</title>
        <authorList>
            <person name="Schelkunov M."/>
            <person name="Shtratnikova V."/>
            <person name="Makarenko M."/>
            <person name="Klepikova A."/>
            <person name="Omelchenko D."/>
            <person name="Novikova G."/>
            <person name="Obukhova E."/>
            <person name="Bogdanov V."/>
            <person name="Penin A."/>
            <person name="Logacheva M."/>
        </authorList>
    </citation>
    <scope>NUCLEOTIDE SEQUENCE</scope>
    <source>
        <strain evidence="3">Hsosn_3</strain>
        <tissue evidence="3">Leaf</tissue>
    </source>
</reference>
<evidence type="ECO:0000313" key="3">
    <source>
        <dbReference type="EMBL" id="KAK1355426.1"/>
    </source>
</evidence>